<feature type="region of interest" description="Disordered" evidence="9">
    <location>
        <begin position="522"/>
        <end position="660"/>
    </location>
</feature>
<dbReference type="GO" id="GO:0005694">
    <property type="term" value="C:chromosome"/>
    <property type="evidence" value="ECO:0007669"/>
    <property type="project" value="UniProtKB-SubCell"/>
</dbReference>
<feature type="region of interest" description="Disordered" evidence="9">
    <location>
        <begin position="849"/>
        <end position="883"/>
    </location>
</feature>
<dbReference type="Pfam" id="PF20826">
    <property type="entry name" value="PHD_5"/>
    <property type="match status" value="1"/>
</dbReference>
<dbReference type="Gene3D" id="3.30.40.10">
    <property type="entry name" value="Zinc/RING finger domain, C3HC4 (zinc finger)"/>
    <property type="match status" value="1"/>
</dbReference>
<feature type="compositionally biased region" description="Low complexity" evidence="9">
    <location>
        <begin position="528"/>
        <end position="537"/>
    </location>
</feature>
<dbReference type="GO" id="GO:0005634">
    <property type="term" value="C:nucleus"/>
    <property type="evidence" value="ECO:0007669"/>
    <property type="project" value="UniProtKB-SubCell"/>
</dbReference>
<reference evidence="11" key="1">
    <citation type="submission" date="2013-07" db="EMBL/GenBank/DDBJ databases">
        <authorList>
            <consortium name="The Broad Institute Genome Sequencing Platform"/>
            <person name="Cuomo C."/>
            <person name="Litvintseva A."/>
            <person name="Chen Y."/>
            <person name="Heitman J."/>
            <person name="Sun S."/>
            <person name="Springer D."/>
            <person name="Dromer F."/>
            <person name="Young S.K."/>
            <person name="Zeng Q."/>
            <person name="Gargeya S."/>
            <person name="Fitzgerald M."/>
            <person name="Abouelleil A."/>
            <person name="Alvarado L."/>
            <person name="Berlin A.M."/>
            <person name="Chapman S.B."/>
            <person name="Dewar J."/>
            <person name="Goldberg J."/>
            <person name="Griggs A."/>
            <person name="Gujja S."/>
            <person name="Hansen M."/>
            <person name="Howarth C."/>
            <person name="Imamovic A."/>
            <person name="Larimer J."/>
            <person name="McCowan C."/>
            <person name="Murphy C."/>
            <person name="Pearson M."/>
            <person name="Priest M."/>
            <person name="Roberts A."/>
            <person name="Saif S."/>
            <person name="Shea T."/>
            <person name="Sykes S."/>
            <person name="Wortman J."/>
            <person name="Nusbaum C."/>
            <person name="Birren B."/>
        </authorList>
    </citation>
    <scope>NUCLEOTIDE SEQUENCE</scope>
    <source>
        <strain evidence="11">CBS 10117</strain>
    </source>
</reference>
<dbReference type="InterPro" id="IPR003511">
    <property type="entry name" value="HORMA_dom"/>
</dbReference>
<evidence type="ECO:0000256" key="1">
    <source>
        <dbReference type="ARBA" id="ARBA00004123"/>
    </source>
</evidence>
<evidence type="ECO:0000256" key="5">
    <source>
        <dbReference type="ARBA" id="ARBA00022771"/>
    </source>
</evidence>
<dbReference type="PROSITE" id="PS50815">
    <property type="entry name" value="HORMA"/>
    <property type="match status" value="1"/>
</dbReference>
<dbReference type="InterPro" id="IPR051294">
    <property type="entry name" value="HORMA_MeioticProgression"/>
</dbReference>
<dbReference type="Pfam" id="PF02301">
    <property type="entry name" value="HORMA"/>
    <property type="match status" value="1"/>
</dbReference>
<feature type="compositionally biased region" description="Acidic residues" evidence="9">
    <location>
        <begin position="864"/>
        <end position="876"/>
    </location>
</feature>
<dbReference type="InterPro" id="IPR011011">
    <property type="entry name" value="Znf_FYVE_PHD"/>
</dbReference>
<dbReference type="InterPro" id="IPR013083">
    <property type="entry name" value="Znf_RING/FYVE/PHD"/>
</dbReference>
<evidence type="ECO:0000256" key="9">
    <source>
        <dbReference type="SAM" id="MobiDB-lite"/>
    </source>
</evidence>
<dbReference type="Proteomes" id="UP000078595">
    <property type="component" value="Chromosome 1"/>
</dbReference>
<dbReference type="AlphaFoldDB" id="A0AAJ8KI79"/>
<feature type="compositionally biased region" description="Polar residues" evidence="9">
    <location>
        <begin position="538"/>
        <end position="552"/>
    </location>
</feature>
<organism evidence="11 12">
    <name type="scientific">Kwoniella dejecticola CBS 10117</name>
    <dbReference type="NCBI Taxonomy" id="1296121"/>
    <lineage>
        <taxon>Eukaryota</taxon>
        <taxon>Fungi</taxon>
        <taxon>Dikarya</taxon>
        <taxon>Basidiomycota</taxon>
        <taxon>Agaricomycotina</taxon>
        <taxon>Tremellomycetes</taxon>
        <taxon>Tremellales</taxon>
        <taxon>Cryptococcaceae</taxon>
        <taxon>Kwoniella</taxon>
    </lineage>
</organism>
<evidence type="ECO:0000256" key="7">
    <source>
        <dbReference type="ARBA" id="ARBA00023242"/>
    </source>
</evidence>
<evidence type="ECO:0000313" key="11">
    <source>
        <dbReference type="EMBL" id="WWC58140.1"/>
    </source>
</evidence>
<dbReference type="GO" id="GO:0007130">
    <property type="term" value="P:synaptonemal complex assembly"/>
    <property type="evidence" value="ECO:0007669"/>
    <property type="project" value="TreeGrafter"/>
</dbReference>
<dbReference type="GeneID" id="28964378"/>
<keyword evidence="6" id="KW-0862">Zinc</keyword>
<sequence length="932" mass="103512">MGPLKQAFRPPRPISKTASITESQAQSQKQQVASQQSFSQIQSTAPTQDQAIVTKDESLEIIKATLYANIGAVCYLRDLLPQSDFQDCFVANSAPPPGKSAKDMYYLTKKEAQECVDRAAAEKSLTKANLQNNDQDKRGDHRTAKGFQWRKIRKDGSAQARYLMDLIDDAAADAIDKGYLQSLVLSIYLDKEDPTNVIETYSFNFYYNDSGQPSIEVSQAVNDSQFSSGSGIQNALHRTEKNRIFGHSMSHYDVRRVVKQQITSIIQGVEALVPLPKQRFVAIRLFLNESTPASYGNSNFEDASNESLELCTHHVDDAPQHASFLGIQTGHHGITSTACSVVDYLPQLLDNAAVEAGPERYAAIFSHKTALKDDVEKRTVVWPVFDRKLYDPSAPDIYTACIDPRKAVAAEDVQGALRQPKGRRTESGDIVEITPSQVGTSGPRETRKPSCRNRGSRYIPEETLQMPQTQPQTLRTPLRGTASESLTIASHGKSIPNRLFESQTQSQSYAGNASQAYVDKMQEGNVESSPSSRISSSNGPRHQTSTYSSETASCALRETVQTKKRKRNEGQQDSRLQTPRKVEKIVEKAMQKGGFEPRSTGKPKVAIKGPPKPKKPRKPRNPREPKPQLATKKLTKGKSATSSTTKKKKTDNKDKEKGKKTSAKISEIIHCYCNSGEDTGVMILCDRCDVWFHSVCLGFIDSVSASQRTVLCITCEMKEDRHVRWSQKQIDAALKEMGDLAISRQVLQEVRRLGIVGTKDLADISKSLILQGFVDGGTLRETSQGGSTSRSKSPAWQWLKTPSAIKSFHKFFKYGGGIENEIFAIRRWHAKDSQTQDQTQSLIDIKSEMNRSSPPASHIADSQTQDDDAEGEDDLDATPSDGLSIFDSGRSYVPYTLPEIRSIRSIHPIDCSVTWTNEKEKDDVHKEMQDDE</sequence>
<accession>A0AAJ8KI79</accession>
<dbReference type="Gene3D" id="3.30.900.10">
    <property type="entry name" value="HORMA domain"/>
    <property type="match status" value="1"/>
</dbReference>
<evidence type="ECO:0000259" key="10">
    <source>
        <dbReference type="PROSITE" id="PS50815"/>
    </source>
</evidence>
<dbReference type="InterPro" id="IPR001965">
    <property type="entry name" value="Znf_PHD"/>
</dbReference>
<feature type="region of interest" description="Disordered" evidence="9">
    <location>
        <begin position="1"/>
        <end position="31"/>
    </location>
</feature>
<evidence type="ECO:0000256" key="4">
    <source>
        <dbReference type="ARBA" id="ARBA00022723"/>
    </source>
</evidence>
<keyword evidence="12" id="KW-1185">Reference proteome</keyword>
<evidence type="ECO:0000256" key="6">
    <source>
        <dbReference type="ARBA" id="ARBA00022833"/>
    </source>
</evidence>
<dbReference type="PANTHER" id="PTHR48225:SF7">
    <property type="entry name" value="MEIOSIS-SPECIFIC PROTEIN HOP1"/>
    <property type="match status" value="1"/>
</dbReference>
<dbReference type="EMBL" id="CP144530">
    <property type="protein sequence ID" value="WWC58140.1"/>
    <property type="molecule type" value="Genomic_DNA"/>
</dbReference>
<proteinExistence type="predicted"/>
<reference evidence="11" key="2">
    <citation type="submission" date="2024-02" db="EMBL/GenBank/DDBJ databases">
        <title>Comparative genomics of Cryptococcus and Kwoniella reveals pathogenesis evolution and contrasting modes of karyotype evolution via chromosome fusion or intercentromeric recombination.</title>
        <authorList>
            <person name="Coelho M.A."/>
            <person name="David-Palma M."/>
            <person name="Shea T."/>
            <person name="Bowers K."/>
            <person name="McGinley-Smith S."/>
            <person name="Mohammad A.W."/>
            <person name="Gnirke A."/>
            <person name="Yurkov A.M."/>
            <person name="Nowrousian M."/>
            <person name="Sun S."/>
            <person name="Cuomo C.A."/>
            <person name="Heitman J."/>
        </authorList>
    </citation>
    <scope>NUCLEOTIDE SEQUENCE</scope>
    <source>
        <strain evidence="11">CBS 10117</strain>
    </source>
</reference>
<feature type="compositionally biased region" description="Polar residues" evidence="9">
    <location>
        <begin position="850"/>
        <end position="863"/>
    </location>
</feature>
<feature type="compositionally biased region" description="Low complexity" evidence="9">
    <location>
        <begin position="461"/>
        <end position="479"/>
    </location>
</feature>
<dbReference type="GO" id="GO:0051598">
    <property type="term" value="P:meiotic recombination checkpoint signaling"/>
    <property type="evidence" value="ECO:0007669"/>
    <property type="project" value="TreeGrafter"/>
</dbReference>
<gene>
    <name evidence="11" type="ORF">I303_100675</name>
</gene>
<feature type="domain" description="HORMA" evidence="10">
    <location>
        <begin position="56"/>
        <end position="338"/>
    </location>
</feature>
<dbReference type="GO" id="GO:0008270">
    <property type="term" value="F:zinc ion binding"/>
    <property type="evidence" value="ECO:0007669"/>
    <property type="project" value="UniProtKB-KW"/>
</dbReference>
<feature type="compositionally biased region" description="Basic and acidic residues" evidence="9">
    <location>
        <begin position="580"/>
        <end position="590"/>
    </location>
</feature>
<dbReference type="SMART" id="SM00249">
    <property type="entry name" value="PHD"/>
    <property type="match status" value="1"/>
</dbReference>
<dbReference type="SUPFAM" id="SSF56019">
    <property type="entry name" value="The spindle assembly checkpoint protein mad2"/>
    <property type="match status" value="1"/>
</dbReference>
<keyword evidence="4" id="KW-0479">Metal-binding</keyword>
<evidence type="ECO:0000256" key="2">
    <source>
        <dbReference type="ARBA" id="ARBA00004286"/>
    </source>
</evidence>
<dbReference type="KEGG" id="kdj:28964378"/>
<evidence type="ECO:0000313" key="12">
    <source>
        <dbReference type="Proteomes" id="UP000078595"/>
    </source>
</evidence>
<name>A0AAJ8KI79_9TREE</name>
<dbReference type="CDD" id="cd15489">
    <property type="entry name" value="PHD_SF"/>
    <property type="match status" value="1"/>
</dbReference>
<dbReference type="InterPro" id="IPR036570">
    <property type="entry name" value="HORMA_dom_sf"/>
</dbReference>
<keyword evidence="5" id="KW-0863">Zinc-finger</keyword>
<dbReference type="RefSeq" id="XP_065824239.1">
    <property type="nucleotide sequence ID" value="XM_065968167.1"/>
</dbReference>
<keyword evidence="7" id="KW-0539">Nucleus</keyword>
<feature type="region of interest" description="Disordered" evidence="9">
    <location>
        <begin position="434"/>
        <end position="480"/>
    </location>
</feature>
<comment type="subcellular location">
    <subcellularLocation>
        <location evidence="2">Chromosome</location>
    </subcellularLocation>
    <subcellularLocation>
        <location evidence="1">Nucleus</location>
    </subcellularLocation>
</comment>
<keyword evidence="3" id="KW-0158">Chromosome</keyword>
<feature type="compositionally biased region" description="Low complexity" evidence="9">
    <location>
        <begin position="627"/>
        <end position="644"/>
    </location>
</feature>
<evidence type="ECO:0000256" key="8">
    <source>
        <dbReference type="ARBA" id="ARBA00023254"/>
    </source>
</evidence>
<feature type="compositionally biased region" description="Basic residues" evidence="9">
    <location>
        <begin position="611"/>
        <end position="620"/>
    </location>
</feature>
<protein>
    <recommendedName>
        <fullName evidence="10">HORMA domain-containing protein</fullName>
    </recommendedName>
</protein>
<keyword evidence="8" id="KW-0469">Meiosis</keyword>
<evidence type="ECO:0000256" key="3">
    <source>
        <dbReference type="ARBA" id="ARBA00022454"/>
    </source>
</evidence>
<dbReference type="SUPFAM" id="SSF57903">
    <property type="entry name" value="FYVE/PHD zinc finger"/>
    <property type="match status" value="1"/>
</dbReference>
<dbReference type="PANTHER" id="PTHR48225">
    <property type="entry name" value="HORMA DOMAIN-CONTAINING PROTEIN 1"/>
    <property type="match status" value="1"/>
</dbReference>